<gene>
    <name evidence="1" type="ORF">CB4_01115</name>
</gene>
<dbReference type="RefSeq" id="WP_096463939.1">
    <property type="nucleotide sequence ID" value="NZ_AP017312.1"/>
</dbReference>
<evidence type="ECO:0000313" key="1">
    <source>
        <dbReference type="EMBL" id="BAU26946.1"/>
    </source>
</evidence>
<evidence type="ECO:0000313" key="2">
    <source>
        <dbReference type="Proteomes" id="UP000217696"/>
    </source>
</evidence>
<sequence>MFFHGIPYKYIQVHYPVISPRHNTEDLTEAQKADSRHLIERFGLEPVHLLAYERGVYGLKDCLTACFSFGDVVFAFCSLSPPLLQLSTHEVGVKELDLREARWIFLNGVEHQAKIQTRFPGIKVFVCTEEKHTGI</sequence>
<name>A0A0U5AXH3_9BACL</name>
<dbReference type="AlphaFoldDB" id="A0A0U5AXH3"/>
<protein>
    <submittedName>
        <fullName evidence="1">Uncharacterized protein</fullName>
    </submittedName>
</protein>
<keyword evidence="2" id="KW-1185">Reference proteome</keyword>
<dbReference type="Proteomes" id="UP000217696">
    <property type="component" value="Chromosome"/>
</dbReference>
<proteinExistence type="predicted"/>
<dbReference type="OrthoDB" id="2970588at2"/>
<dbReference type="KEGG" id="asoc:CB4_01115"/>
<dbReference type="EMBL" id="AP017312">
    <property type="protein sequence ID" value="BAU26946.1"/>
    <property type="molecule type" value="Genomic_DNA"/>
</dbReference>
<accession>A0A0U5AXH3</accession>
<reference evidence="1 2" key="1">
    <citation type="submission" date="2015-12" db="EMBL/GenBank/DDBJ databases">
        <title>Genome sequence of Aneurinibacillus soli.</title>
        <authorList>
            <person name="Lee J.S."/>
            <person name="Lee K.C."/>
            <person name="Kim K.K."/>
            <person name="Lee B.W."/>
        </authorList>
    </citation>
    <scope>NUCLEOTIDE SEQUENCE [LARGE SCALE GENOMIC DNA]</scope>
    <source>
        <strain evidence="1 2">CB4</strain>
    </source>
</reference>
<organism evidence="1 2">
    <name type="scientific">Aneurinibacillus soli</name>
    <dbReference type="NCBI Taxonomy" id="1500254"/>
    <lineage>
        <taxon>Bacteria</taxon>
        <taxon>Bacillati</taxon>
        <taxon>Bacillota</taxon>
        <taxon>Bacilli</taxon>
        <taxon>Bacillales</taxon>
        <taxon>Paenibacillaceae</taxon>
        <taxon>Aneurinibacillus group</taxon>
        <taxon>Aneurinibacillus</taxon>
    </lineage>
</organism>